<dbReference type="Proteomes" id="UP000037660">
    <property type="component" value="Unassembled WGS sequence"/>
</dbReference>
<feature type="region of interest" description="Disordered" evidence="1">
    <location>
        <begin position="1"/>
        <end position="44"/>
    </location>
</feature>
<dbReference type="AlphaFoldDB" id="A0A0K8NYU8"/>
<organism evidence="2 3">
    <name type="scientific">Piscinibacter sakaiensis</name>
    <name type="common">Ideonella sakaiensis</name>
    <dbReference type="NCBI Taxonomy" id="1547922"/>
    <lineage>
        <taxon>Bacteria</taxon>
        <taxon>Pseudomonadati</taxon>
        <taxon>Pseudomonadota</taxon>
        <taxon>Betaproteobacteria</taxon>
        <taxon>Burkholderiales</taxon>
        <taxon>Sphaerotilaceae</taxon>
        <taxon>Piscinibacter</taxon>
    </lineage>
</organism>
<evidence type="ECO:0000313" key="3">
    <source>
        <dbReference type="Proteomes" id="UP000037660"/>
    </source>
</evidence>
<sequence length="44" mass="4472">MIRAAPRCAFGASPLGGPARGPATPVARRSPETFARDPGNAADH</sequence>
<gene>
    <name evidence="2" type="ORF">ISF6_0655</name>
</gene>
<accession>A0A0K8NYU8</accession>
<protein>
    <submittedName>
        <fullName evidence="2">Uncharacterized protein</fullName>
    </submittedName>
</protein>
<reference evidence="2 3" key="2">
    <citation type="journal article" date="2016" name="Science">
        <title>A bacterium that degrades and assimilates poly(ethylene terephthalate).</title>
        <authorList>
            <person name="Yoshida S."/>
            <person name="Hiraga K."/>
            <person name="Takehana T."/>
            <person name="Taniguchi I."/>
            <person name="Yamaji H."/>
            <person name="Maeda Y."/>
            <person name="Toyohara K."/>
            <person name="Miyamoto K."/>
            <person name="Kimura Y."/>
            <person name="Oda K."/>
        </authorList>
    </citation>
    <scope>NUCLEOTIDE SEQUENCE [LARGE SCALE GENOMIC DNA]</scope>
    <source>
        <strain evidence="3">NBRC 110686 / TISTR 2288 / 201-F6</strain>
    </source>
</reference>
<comment type="caution">
    <text evidence="2">The sequence shown here is derived from an EMBL/GenBank/DDBJ whole genome shotgun (WGS) entry which is preliminary data.</text>
</comment>
<evidence type="ECO:0000313" key="2">
    <source>
        <dbReference type="EMBL" id="GAP35090.1"/>
    </source>
</evidence>
<dbReference type="EMBL" id="BBYR01000013">
    <property type="protein sequence ID" value="GAP35090.1"/>
    <property type="molecule type" value="Genomic_DNA"/>
</dbReference>
<name>A0A0K8NYU8_PISS1</name>
<proteinExistence type="predicted"/>
<evidence type="ECO:0000256" key="1">
    <source>
        <dbReference type="SAM" id="MobiDB-lite"/>
    </source>
</evidence>
<reference evidence="3" key="1">
    <citation type="submission" date="2015-07" db="EMBL/GenBank/DDBJ databases">
        <title>Discovery of a poly(ethylene terephthalate assimilation.</title>
        <authorList>
            <person name="Yoshida S."/>
            <person name="Hiraga K."/>
            <person name="Takehana T."/>
            <person name="Taniguchi I."/>
            <person name="Yamaji H."/>
            <person name="Maeda Y."/>
            <person name="Toyohara K."/>
            <person name="Miyamoto K."/>
            <person name="Kimura Y."/>
            <person name="Oda K."/>
        </authorList>
    </citation>
    <scope>NUCLEOTIDE SEQUENCE [LARGE SCALE GENOMIC DNA]</scope>
    <source>
        <strain evidence="3">NBRC 110686 / TISTR 2288 / 201-F6</strain>
    </source>
</reference>
<keyword evidence="3" id="KW-1185">Reference proteome</keyword>